<feature type="transmembrane region" description="Helical" evidence="1">
    <location>
        <begin position="12"/>
        <end position="30"/>
    </location>
</feature>
<gene>
    <name evidence="2" type="ORF">FC50_GL000589</name>
</gene>
<evidence type="ECO:0000313" key="3">
    <source>
        <dbReference type="Proteomes" id="UP000051922"/>
    </source>
</evidence>
<keyword evidence="1" id="KW-0472">Membrane</keyword>
<dbReference type="RefSeq" id="WP_054648449.1">
    <property type="nucleotide sequence ID" value="NZ_AZFJ01000040.1"/>
</dbReference>
<keyword evidence="1" id="KW-0812">Transmembrane</keyword>
<dbReference type="Proteomes" id="UP000051922">
    <property type="component" value="Unassembled WGS sequence"/>
</dbReference>
<dbReference type="AlphaFoldDB" id="A0A0R1U5P1"/>
<evidence type="ECO:0000256" key="1">
    <source>
        <dbReference type="SAM" id="Phobius"/>
    </source>
</evidence>
<reference evidence="2 3" key="1">
    <citation type="journal article" date="2015" name="Genome Announc.">
        <title>Expanding the biotechnology potential of lactobacilli through comparative genomics of 213 strains and associated genera.</title>
        <authorList>
            <person name="Sun Z."/>
            <person name="Harris H.M."/>
            <person name="McCann A."/>
            <person name="Guo C."/>
            <person name="Argimon S."/>
            <person name="Zhang W."/>
            <person name="Yang X."/>
            <person name="Jeffery I.B."/>
            <person name="Cooney J.C."/>
            <person name="Kagawa T.F."/>
            <person name="Liu W."/>
            <person name="Song Y."/>
            <person name="Salvetti E."/>
            <person name="Wrobel A."/>
            <person name="Rasinkangas P."/>
            <person name="Parkhill J."/>
            <person name="Rea M.C."/>
            <person name="O'Sullivan O."/>
            <person name="Ritari J."/>
            <person name="Douillard F.P."/>
            <person name="Paul Ross R."/>
            <person name="Yang R."/>
            <person name="Briner A.E."/>
            <person name="Felis G.E."/>
            <person name="de Vos W.M."/>
            <person name="Barrangou R."/>
            <person name="Klaenhammer T.R."/>
            <person name="Caufield P.W."/>
            <person name="Cui Y."/>
            <person name="Zhang H."/>
            <person name="O'Toole P.W."/>
        </authorList>
    </citation>
    <scope>NUCLEOTIDE SEQUENCE [LARGE SCALE GENOMIC DNA]</scope>
    <source>
        <strain evidence="2 3">DSM 15945</strain>
    </source>
</reference>
<dbReference type="OrthoDB" id="2294032at2"/>
<evidence type="ECO:0000313" key="2">
    <source>
        <dbReference type="EMBL" id="KRL86627.1"/>
    </source>
</evidence>
<evidence type="ECO:0008006" key="4">
    <source>
        <dbReference type="Google" id="ProtNLM"/>
    </source>
</evidence>
<proteinExistence type="predicted"/>
<dbReference type="Pfam" id="PF11457">
    <property type="entry name" value="DUF3021"/>
    <property type="match status" value="1"/>
</dbReference>
<comment type="caution">
    <text evidence="2">The sequence shown here is derived from an EMBL/GenBank/DDBJ whole genome shotgun (WGS) entry which is preliminary data.</text>
</comment>
<organism evidence="2 3">
    <name type="scientific">Lacticaseibacillus pantheris DSM 15945 = JCM 12539 = NBRC 106106</name>
    <dbReference type="NCBI Taxonomy" id="1423783"/>
    <lineage>
        <taxon>Bacteria</taxon>
        <taxon>Bacillati</taxon>
        <taxon>Bacillota</taxon>
        <taxon>Bacilli</taxon>
        <taxon>Lactobacillales</taxon>
        <taxon>Lactobacillaceae</taxon>
        <taxon>Lacticaseibacillus</taxon>
    </lineage>
</organism>
<dbReference type="STRING" id="1423783.FC50_GL000589"/>
<dbReference type="EMBL" id="AZFJ01000040">
    <property type="protein sequence ID" value="KRL86627.1"/>
    <property type="molecule type" value="Genomic_DNA"/>
</dbReference>
<keyword evidence="1" id="KW-1133">Transmembrane helix</keyword>
<dbReference type="InterPro" id="IPR021560">
    <property type="entry name" value="DUF3021"/>
</dbReference>
<keyword evidence="3" id="KW-1185">Reference proteome</keyword>
<feature type="transmembrane region" description="Helical" evidence="1">
    <location>
        <begin position="87"/>
        <end position="107"/>
    </location>
</feature>
<protein>
    <recommendedName>
        <fullName evidence="4">DUF3021 domain-containing protein</fullName>
    </recommendedName>
</protein>
<feature type="transmembrane region" description="Helical" evidence="1">
    <location>
        <begin position="36"/>
        <end position="55"/>
    </location>
</feature>
<feature type="transmembrane region" description="Helical" evidence="1">
    <location>
        <begin position="62"/>
        <end position="81"/>
    </location>
</feature>
<accession>A0A0R1U5P1</accession>
<dbReference type="PATRIC" id="fig|1423783.4.peg.609"/>
<sequence length="132" mass="14748">MVKKIARNTITGIGFGSFAYVLVLLFKVQTTMPTTANIISILVMSAGIGWISLVFESDALPWLAELGIHFVGTLLLVTIMMGFNGWLLAPSFWIVFVVLYVAFWIIIRVQHAVQVQRINAAIVQRRQKLKGK</sequence>
<name>A0A0R1U5P1_9LACO</name>